<protein>
    <submittedName>
        <fullName evidence="5">Hemoblobin-interacting domain-containing protein</fullName>
    </submittedName>
</protein>
<feature type="region of interest" description="Disordered" evidence="3">
    <location>
        <begin position="765"/>
        <end position="786"/>
    </location>
</feature>
<dbReference type="Gene3D" id="2.120.10.80">
    <property type="entry name" value="Kelch-type beta propeller"/>
    <property type="match status" value="2"/>
</dbReference>
<keyword evidence="6" id="KW-1185">Reference proteome</keyword>
<dbReference type="Gene3D" id="2.160.20.110">
    <property type="match status" value="1"/>
</dbReference>
<evidence type="ECO:0000313" key="5">
    <source>
        <dbReference type="EMBL" id="MFC5404298.1"/>
    </source>
</evidence>
<dbReference type="SUPFAM" id="SSF117281">
    <property type="entry name" value="Kelch motif"/>
    <property type="match status" value="1"/>
</dbReference>
<name>A0ABW0HV95_9BACL</name>
<keyword evidence="2" id="KW-0677">Repeat</keyword>
<dbReference type="RefSeq" id="WP_378134488.1">
    <property type="nucleotide sequence ID" value="NZ_JBHSMI010000026.1"/>
</dbReference>
<feature type="domain" description="Heme-binding protein Shr-like Hb-interacting" evidence="4">
    <location>
        <begin position="409"/>
        <end position="489"/>
    </location>
</feature>
<dbReference type="SUPFAM" id="SSF50965">
    <property type="entry name" value="Galactose oxidase, central domain"/>
    <property type="match status" value="1"/>
</dbReference>
<dbReference type="InterPro" id="IPR011043">
    <property type="entry name" value="Gal_Oxase/kelch_b-propeller"/>
</dbReference>
<dbReference type="InterPro" id="IPR015915">
    <property type="entry name" value="Kelch-typ_b-propeller"/>
</dbReference>
<accession>A0ABW0HV95</accession>
<evidence type="ECO:0000256" key="1">
    <source>
        <dbReference type="ARBA" id="ARBA00022441"/>
    </source>
</evidence>
<dbReference type="PANTHER" id="PTHR45632:SF3">
    <property type="entry name" value="KELCH-LIKE PROTEIN 32"/>
    <property type="match status" value="1"/>
</dbReference>
<feature type="non-terminal residue" evidence="5">
    <location>
        <position position="937"/>
    </location>
</feature>
<sequence>MNRSKKRMPGNKIIAVILAMLMVLGGNPILLVSGGGKAYAATVQKWKEVGTPYFSAGGIQYPSLVVAADGTPYLAYSDGGSGNGGKATVMKYDRGSDAWVSVGAPAFSASYAQYTSLYVTPDGTLYVAYAAYGDTGNFSKATVKRYDNSSNTWKFVGDANGFSSNNAKYTSLYVAADGTPYVAYQDADVGNKATVMKYDSDNDTWSNVGNAGFSAGTAEDVSLVVAADGTPYVAYQDAAKGKKVTVMKYDSDSDEWTSVGSAGLSDGEAQYTSLRVAADGTLYVAYKDNENNYRATVMKYDSVSDEWASVGSEGFSSDEVLDLSLYIANGIPYVAYRDYGNDLKATVMKFDSDRNTWALVGNAGFSEGRSLFTTLYVTTDGTPYVAYLDFDNYKAVVMNYSELTEAPVLTADDSDNDTDHAIEITSTGDSDWESKITTVKDGTTTLTAGEDYSIDDGTITIHAGVLARGIHTIKVSATGFVAAIVDQEIGESSEDFDGGIGTFLDPYQIATAEQLDAVRNYPDSHFILTDDIDLSDYASGDGWQPIGDSDTPFQGSMDGDGYVITGLTINRPEEEDEDEAVGLFGHTDHAELSNMAIEDAGVTGDSDSGILVGSGIYGTISNSYVEGSVSGNGFVGGLVGYGDHVTISASSAAVTVNGSEDAPFVGGLVGSSVGETISNSYATGTVSGDQFVGGLVGYSDSDTISNSYAMGTVSGNSFVGGLVGGNDHGTISNSYANGYVDGTNELGGLVGYSWGGTVNNSFYDMDATGQDDEGKGDGKSTDEMKTQSTYGDAGWDFASTWGIHSARNDGYPFLHATLTIEDEAELITSVTAPIADATSLTLPTVPSGYTIAIKSSSNTAVIGINGTITPPATATSVNLVFTITRTSNSATADTGSIAVTVPAHALTAAEIAADITTVTAPVADATSLTLPTVPSGY</sequence>
<dbReference type="PANTHER" id="PTHR45632">
    <property type="entry name" value="LD33804P"/>
    <property type="match status" value="1"/>
</dbReference>
<evidence type="ECO:0000256" key="2">
    <source>
        <dbReference type="ARBA" id="ARBA00022737"/>
    </source>
</evidence>
<feature type="compositionally biased region" description="Basic and acidic residues" evidence="3">
    <location>
        <begin position="772"/>
        <end position="785"/>
    </location>
</feature>
<dbReference type="InterPro" id="IPR011432">
    <property type="entry name" value="Shr-like_HID"/>
</dbReference>
<evidence type="ECO:0000313" key="6">
    <source>
        <dbReference type="Proteomes" id="UP001596113"/>
    </source>
</evidence>
<proteinExistence type="predicted"/>
<organism evidence="5 6">
    <name type="scientific">Cohnella soli</name>
    <dbReference type="NCBI Taxonomy" id="425005"/>
    <lineage>
        <taxon>Bacteria</taxon>
        <taxon>Bacillati</taxon>
        <taxon>Bacillota</taxon>
        <taxon>Bacilli</taxon>
        <taxon>Bacillales</taxon>
        <taxon>Paenibacillaceae</taxon>
        <taxon>Cohnella</taxon>
    </lineage>
</organism>
<reference evidence="6" key="1">
    <citation type="journal article" date="2019" name="Int. J. Syst. Evol. Microbiol.">
        <title>The Global Catalogue of Microorganisms (GCM) 10K type strain sequencing project: providing services to taxonomists for standard genome sequencing and annotation.</title>
        <authorList>
            <consortium name="The Broad Institute Genomics Platform"/>
            <consortium name="The Broad Institute Genome Sequencing Center for Infectious Disease"/>
            <person name="Wu L."/>
            <person name="Ma J."/>
        </authorList>
    </citation>
    <scope>NUCLEOTIDE SEQUENCE [LARGE SCALE GENOMIC DNA]</scope>
    <source>
        <strain evidence="6">CGMCC 1.18575</strain>
    </source>
</reference>
<gene>
    <name evidence="5" type="ORF">ACFPOF_16280</name>
</gene>
<dbReference type="Proteomes" id="UP001596113">
    <property type="component" value="Unassembled WGS sequence"/>
</dbReference>
<evidence type="ECO:0000259" key="4">
    <source>
        <dbReference type="Pfam" id="PF07550"/>
    </source>
</evidence>
<evidence type="ECO:0000256" key="3">
    <source>
        <dbReference type="SAM" id="MobiDB-lite"/>
    </source>
</evidence>
<dbReference type="Pfam" id="PF07550">
    <property type="entry name" value="Shr-like_HID"/>
    <property type="match status" value="1"/>
</dbReference>
<dbReference type="EMBL" id="JBHSMI010000026">
    <property type="protein sequence ID" value="MFC5404298.1"/>
    <property type="molecule type" value="Genomic_DNA"/>
</dbReference>
<keyword evidence="1" id="KW-0880">Kelch repeat</keyword>
<comment type="caution">
    <text evidence="5">The sequence shown here is derived from an EMBL/GenBank/DDBJ whole genome shotgun (WGS) entry which is preliminary data.</text>
</comment>